<keyword evidence="18" id="KW-1185">Reference proteome</keyword>
<dbReference type="InterPro" id="IPR005467">
    <property type="entry name" value="His_kinase_dom"/>
</dbReference>
<dbReference type="GO" id="GO:0005524">
    <property type="term" value="F:ATP binding"/>
    <property type="evidence" value="ECO:0007669"/>
    <property type="project" value="UniProtKB-KW"/>
</dbReference>
<organism evidence="17 18">
    <name type="scientific">Granulicella aggregans</name>
    <dbReference type="NCBI Taxonomy" id="474949"/>
    <lineage>
        <taxon>Bacteria</taxon>
        <taxon>Pseudomonadati</taxon>
        <taxon>Acidobacteriota</taxon>
        <taxon>Terriglobia</taxon>
        <taxon>Terriglobales</taxon>
        <taxon>Acidobacteriaceae</taxon>
        <taxon>Granulicella</taxon>
    </lineage>
</organism>
<evidence type="ECO:0000256" key="8">
    <source>
        <dbReference type="ARBA" id="ARBA00022741"/>
    </source>
</evidence>
<dbReference type="Gene3D" id="3.30.450.270">
    <property type="match status" value="1"/>
</dbReference>
<dbReference type="SMART" id="SM00387">
    <property type="entry name" value="HATPase_c"/>
    <property type="match status" value="1"/>
</dbReference>
<evidence type="ECO:0000256" key="11">
    <source>
        <dbReference type="ARBA" id="ARBA00022991"/>
    </source>
</evidence>
<keyword evidence="9 17" id="KW-0418">Kinase</keyword>
<dbReference type="SMART" id="SM00388">
    <property type="entry name" value="HisKA"/>
    <property type="match status" value="1"/>
</dbReference>
<dbReference type="SUPFAM" id="SSF55781">
    <property type="entry name" value="GAF domain-like"/>
    <property type="match status" value="2"/>
</dbReference>
<dbReference type="InterPro" id="IPR003594">
    <property type="entry name" value="HATPase_dom"/>
</dbReference>
<dbReference type="InterPro" id="IPR003018">
    <property type="entry name" value="GAF"/>
</dbReference>
<keyword evidence="6" id="KW-0716">Sensory transduction</keyword>
<dbReference type="CDD" id="cd00082">
    <property type="entry name" value="HisKA"/>
    <property type="match status" value="1"/>
</dbReference>
<dbReference type="PANTHER" id="PTHR43065">
    <property type="entry name" value="SENSOR HISTIDINE KINASE"/>
    <property type="match status" value="1"/>
</dbReference>
<evidence type="ECO:0000259" key="14">
    <source>
        <dbReference type="PROSITE" id="PS50046"/>
    </source>
</evidence>
<keyword evidence="12" id="KW-0902">Two-component regulatory system</keyword>
<name>A0A7W8E497_9BACT</name>
<gene>
    <name evidence="17" type="ORF">HDF16_002990</name>
</gene>
<accession>A0A7W8E497</accession>
<dbReference type="SMART" id="SM00065">
    <property type="entry name" value="GAF"/>
    <property type="match status" value="1"/>
</dbReference>
<dbReference type="RefSeq" id="WP_184217821.1">
    <property type="nucleotide sequence ID" value="NZ_JACHIP010000004.1"/>
</dbReference>
<dbReference type="EC" id="2.7.13.3" evidence="3"/>
<dbReference type="InterPro" id="IPR000700">
    <property type="entry name" value="PAS-assoc_C"/>
</dbReference>
<dbReference type="CDD" id="cd00075">
    <property type="entry name" value="HATPase"/>
    <property type="match status" value="1"/>
</dbReference>
<feature type="domain" description="PAC" evidence="16">
    <location>
        <begin position="599"/>
        <end position="651"/>
    </location>
</feature>
<evidence type="ECO:0000256" key="5">
    <source>
        <dbReference type="ARBA" id="ARBA00022553"/>
    </source>
</evidence>
<dbReference type="Proteomes" id="UP000540989">
    <property type="component" value="Unassembled WGS sequence"/>
</dbReference>
<dbReference type="Pfam" id="PF08446">
    <property type="entry name" value="PAS_2"/>
    <property type="match status" value="1"/>
</dbReference>
<evidence type="ECO:0000256" key="1">
    <source>
        <dbReference type="ARBA" id="ARBA00000085"/>
    </source>
</evidence>
<keyword evidence="8" id="KW-0547">Nucleotide-binding</keyword>
<dbReference type="InterPro" id="IPR000014">
    <property type="entry name" value="PAS"/>
</dbReference>
<dbReference type="Pfam" id="PF01590">
    <property type="entry name" value="GAF"/>
    <property type="match status" value="1"/>
</dbReference>
<dbReference type="InterPro" id="IPR036097">
    <property type="entry name" value="HisK_dim/P_sf"/>
</dbReference>
<dbReference type="Gene3D" id="3.30.450.20">
    <property type="entry name" value="PAS domain"/>
    <property type="match status" value="2"/>
</dbReference>
<comment type="catalytic activity">
    <reaction evidence="1">
        <text>ATP + protein L-histidine = ADP + protein N-phospho-L-histidine.</text>
        <dbReference type="EC" id="2.7.13.3"/>
    </reaction>
</comment>
<keyword evidence="4" id="KW-0600">Photoreceptor protein</keyword>
<evidence type="ECO:0000256" key="6">
    <source>
        <dbReference type="ARBA" id="ARBA00022606"/>
    </source>
</evidence>
<dbReference type="SUPFAM" id="SSF55874">
    <property type="entry name" value="ATPase domain of HSP90 chaperone/DNA topoisomerase II/histidine kinase"/>
    <property type="match status" value="1"/>
</dbReference>
<feature type="domain" description="Histidine kinase" evidence="15">
    <location>
        <begin position="664"/>
        <end position="871"/>
    </location>
</feature>
<evidence type="ECO:0000256" key="9">
    <source>
        <dbReference type="ARBA" id="ARBA00022777"/>
    </source>
</evidence>
<dbReference type="InterPro" id="IPR035965">
    <property type="entry name" value="PAS-like_dom_sf"/>
</dbReference>
<keyword evidence="11" id="KW-0157">Chromophore</keyword>
<evidence type="ECO:0000259" key="16">
    <source>
        <dbReference type="PROSITE" id="PS50113"/>
    </source>
</evidence>
<dbReference type="InterPro" id="IPR013515">
    <property type="entry name" value="Phytochrome_cen-reg"/>
</dbReference>
<dbReference type="PROSITE" id="PS50046">
    <property type="entry name" value="PHYTOCHROME_2"/>
    <property type="match status" value="1"/>
</dbReference>
<dbReference type="Pfam" id="PF00512">
    <property type="entry name" value="HisKA"/>
    <property type="match status" value="1"/>
</dbReference>
<dbReference type="GO" id="GO:0006355">
    <property type="term" value="P:regulation of DNA-templated transcription"/>
    <property type="evidence" value="ECO:0007669"/>
    <property type="project" value="InterPro"/>
</dbReference>
<dbReference type="InterPro" id="IPR036890">
    <property type="entry name" value="HATPase_C_sf"/>
</dbReference>
<dbReference type="InterPro" id="IPR013654">
    <property type="entry name" value="PAS_2"/>
</dbReference>
<reference evidence="17 18" key="1">
    <citation type="submission" date="2020-08" db="EMBL/GenBank/DDBJ databases">
        <title>Genomic Encyclopedia of Type Strains, Phase IV (KMG-V): Genome sequencing to study the core and pangenomes of soil and plant-associated prokaryotes.</title>
        <authorList>
            <person name="Whitman W."/>
        </authorList>
    </citation>
    <scope>NUCLEOTIDE SEQUENCE [LARGE SCALE GENOMIC DNA]</scope>
    <source>
        <strain evidence="17 18">M8UP14</strain>
    </source>
</reference>
<keyword evidence="10" id="KW-0067">ATP-binding</keyword>
<keyword evidence="7" id="KW-0808">Transferase</keyword>
<dbReference type="GO" id="GO:0000155">
    <property type="term" value="F:phosphorelay sensor kinase activity"/>
    <property type="evidence" value="ECO:0007669"/>
    <property type="project" value="InterPro"/>
</dbReference>
<dbReference type="Gene3D" id="3.30.565.10">
    <property type="entry name" value="Histidine kinase-like ATPase, C-terminal domain"/>
    <property type="match status" value="1"/>
</dbReference>
<dbReference type="EMBL" id="JACHIP010000004">
    <property type="protein sequence ID" value="MBB5058276.1"/>
    <property type="molecule type" value="Genomic_DNA"/>
</dbReference>
<evidence type="ECO:0000256" key="7">
    <source>
        <dbReference type="ARBA" id="ARBA00022679"/>
    </source>
</evidence>
<keyword evidence="5" id="KW-0597">Phosphoprotein</keyword>
<dbReference type="Pfam" id="PF02518">
    <property type="entry name" value="HATPase_c"/>
    <property type="match status" value="1"/>
</dbReference>
<sequence length="876" mass="97509">MEAKHLEASPALSAVAPLRTQLQRCEDEPIRIPGSIQQHGFLLLLNAFESHIVGASENVEEFLKVPLQLVLGAEIDSIFEREVLGALRALAYLGERPALVTYLGAFQMRGRLYSVVTHQVESQRIVEFELLDRLVSPDMTNQVFTNFVGMLSQLPSEQELCVALTRKVRDLTQFERVMLYRFDEFGHGTVLAEENDGSLPSYLGLRFPASDIPQQARDLYILNTVRIIPDATYIPSPLCATHKLSVPASRFPEDKIAKIDLSNSMLRSVSPVHVEYMRNMGTLSSMSISIVCEGKLWGLISGHHSTPHTVPYLVRSACDLLTKLVCTQLMSLRSDASLKKMVHFHGVQRRVLAHMAAENNYLNAMADQMNELVQIADAGGVALVAGGHCRMFGNTPDEKEIHRLAEWMDETRDMEVFESRSLSRRIGWATEFSGVASGLLAIRISNVSQSYLMWFRPEALRTVEWAGEPASAEDKARSLHPRTSFATWKEEVSGTSSPWTKMEVESAKDFRGAVMTISLKRAEEAIELGEARFLQLTHALPHPVWTADDDGRLTYVNQRWLDQGLRSHGRWYEQEAIPAEDQLRCDQSWRDAVAEGLAFELEVRLFSETHKAGRWNLVRAIPFQANGARAGWVGTCTDLTDRRQREAALRMTEKLALTGRMTSVIAHEINNPLEALTNLLYLLSGHVAGDDEARNYIGLAEGELQRISGITKQTLRWAREDLLHPEHGSARDLIQDVLRLYAGQIRNKEVKVILESGPDIPVYGTLGQISQVLANLLSNAVQAVPVGGRISLACTANSDTTEFTVRDNGHGMSEETLRNLFQPFYSTKGDLGNGLGLYISHEIVQRHGGSITVQSAIGEGTSFRVCLPGNPVLTLN</sequence>
<feature type="domain" description="Phytochrome chromophore attachment site" evidence="14">
    <location>
        <begin position="156"/>
        <end position="323"/>
    </location>
</feature>
<dbReference type="GO" id="GO:0009881">
    <property type="term" value="F:photoreceptor activity"/>
    <property type="evidence" value="ECO:0007669"/>
    <property type="project" value="UniProtKB-KW"/>
</dbReference>
<protein>
    <recommendedName>
        <fullName evidence="3">histidine kinase</fullName>
        <ecNumber evidence="3">2.7.13.3</ecNumber>
    </recommendedName>
</protein>
<dbReference type="InterPro" id="IPR016132">
    <property type="entry name" value="Phyto_chromo_attachment"/>
</dbReference>
<evidence type="ECO:0000256" key="12">
    <source>
        <dbReference type="ARBA" id="ARBA00023012"/>
    </source>
</evidence>
<dbReference type="Gene3D" id="1.10.287.130">
    <property type="match status" value="1"/>
</dbReference>
<dbReference type="PROSITE" id="PS50113">
    <property type="entry name" value="PAC"/>
    <property type="match status" value="1"/>
</dbReference>
<keyword evidence="13" id="KW-0675">Receptor</keyword>
<proteinExistence type="inferred from homology"/>
<evidence type="ECO:0000259" key="15">
    <source>
        <dbReference type="PROSITE" id="PS50109"/>
    </source>
</evidence>
<comment type="caution">
    <text evidence="17">The sequence shown here is derived from an EMBL/GenBank/DDBJ whole genome shotgun (WGS) entry which is preliminary data.</text>
</comment>
<dbReference type="PRINTS" id="PR00344">
    <property type="entry name" value="BCTRLSENSOR"/>
</dbReference>
<dbReference type="InterPro" id="IPR013656">
    <property type="entry name" value="PAS_4"/>
</dbReference>
<evidence type="ECO:0000256" key="2">
    <source>
        <dbReference type="ARBA" id="ARBA00006402"/>
    </source>
</evidence>
<dbReference type="PANTHER" id="PTHR43065:SF10">
    <property type="entry name" value="PEROXIDE STRESS-ACTIVATED HISTIDINE KINASE MAK3"/>
    <property type="match status" value="1"/>
</dbReference>
<dbReference type="PROSITE" id="PS50109">
    <property type="entry name" value="HIS_KIN"/>
    <property type="match status" value="1"/>
</dbReference>
<dbReference type="SUPFAM" id="SSF47384">
    <property type="entry name" value="Homodimeric domain of signal transducing histidine kinase"/>
    <property type="match status" value="1"/>
</dbReference>
<dbReference type="CDD" id="cd00130">
    <property type="entry name" value="PAS"/>
    <property type="match status" value="1"/>
</dbReference>
<evidence type="ECO:0000256" key="10">
    <source>
        <dbReference type="ARBA" id="ARBA00022840"/>
    </source>
</evidence>
<dbReference type="InterPro" id="IPR004358">
    <property type="entry name" value="Sig_transdc_His_kin-like_C"/>
</dbReference>
<dbReference type="SUPFAM" id="SSF55785">
    <property type="entry name" value="PYP-like sensor domain (PAS domain)"/>
    <property type="match status" value="2"/>
</dbReference>
<evidence type="ECO:0000256" key="13">
    <source>
        <dbReference type="ARBA" id="ARBA00023170"/>
    </source>
</evidence>
<dbReference type="InterPro" id="IPR043150">
    <property type="entry name" value="Phytochrome_PHY_sf"/>
</dbReference>
<dbReference type="InterPro" id="IPR029016">
    <property type="entry name" value="GAF-like_dom_sf"/>
</dbReference>
<dbReference type="AlphaFoldDB" id="A0A7W8E497"/>
<dbReference type="Pfam" id="PF00360">
    <property type="entry name" value="PHY"/>
    <property type="match status" value="1"/>
</dbReference>
<comment type="similarity">
    <text evidence="2">In the N-terminal section; belongs to the phytochrome family.</text>
</comment>
<dbReference type="Pfam" id="PF08448">
    <property type="entry name" value="PAS_4"/>
    <property type="match status" value="1"/>
</dbReference>
<dbReference type="Gene3D" id="3.30.450.40">
    <property type="match status" value="1"/>
</dbReference>
<evidence type="ECO:0000256" key="4">
    <source>
        <dbReference type="ARBA" id="ARBA00022543"/>
    </source>
</evidence>
<evidence type="ECO:0000313" key="18">
    <source>
        <dbReference type="Proteomes" id="UP000540989"/>
    </source>
</evidence>
<dbReference type="GO" id="GO:0009584">
    <property type="term" value="P:detection of visible light"/>
    <property type="evidence" value="ECO:0007669"/>
    <property type="project" value="InterPro"/>
</dbReference>
<dbReference type="InterPro" id="IPR003661">
    <property type="entry name" value="HisK_dim/P_dom"/>
</dbReference>
<evidence type="ECO:0000256" key="3">
    <source>
        <dbReference type="ARBA" id="ARBA00012438"/>
    </source>
</evidence>
<evidence type="ECO:0000313" key="17">
    <source>
        <dbReference type="EMBL" id="MBB5058276.1"/>
    </source>
</evidence>